<sequence length="434" mass="48449">MTAALGPNAINDKKFSTWSSTQEALRLTWDTEARVVSVPADKIDKALARISKVLYTKQICKHQLEKQLGSLCQIGLCCRPSRAFIQRLHYTWRKASKFVKINLTASVCEDLYWIQAILKRGGISDRVMLPTFTRIHSTSTLYLEKSIKFRENQSHSINLYWIQAILKHGGMSQVSTSIIPGTIDIDANLFMDASNSGLCVLYPATREYIRVRFDTEEIYVITITTDDTNSVLSVNVREALSAVFANIVWGPRWSRIARTRGVPVHARCWIDNTSAVSWIKRHFRSNSYGQELMRVLSCAETEFQLHISTAHLQGSTNVLADMVLEHEPAIPSNFRKFYNINSPNYNVDRSLTQLEKSTWEHGVNGVPSAPVPVCPPGSTSTISTVNRFSWLCSWLAAGKETTKMVPADLTPFGLKSAMCAGVISSVPGSGHVCS</sequence>
<dbReference type="Proteomes" id="UP000198211">
    <property type="component" value="Unassembled WGS sequence"/>
</dbReference>
<proteinExistence type="predicted"/>
<dbReference type="AlphaFoldDB" id="A0A225VDY1"/>
<evidence type="ECO:0000313" key="2">
    <source>
        <dbReference type="Proteomes" id="UP000198211"/>
    </source>
</evidence>
<dbReference type="OrthoDB" id="129365at2759"/>
<dbReference type="EMBL" id="NBNE01005782">
    <property type="protein sequence ID" value="OWZ03017.1"/>
    <property type="molecule type" value="Genomic_DNA"/>
</dbReference>
<reference evidence="2" key="1">
    <citation type="submission" date="2017-03" db="EMBL/GenBank/DDBJ databases">
        <title>Phytopthora megakarya and P. palmivora, two closely related causual agents of cacao black pod achieved similar genome size and gene model numbers by different mechanisms.</title>
        <authorList>
            <person name="Ali S."/>
            <person name="Shao J."/>
            <person name="Larry D.J."/>
            <person name="Kronmiller B."/>
            <person name="Shen D."/>
            <person name="Strem M.D."/>
            <person name="Melnick R.L."/>
            <person name="Guiltinan M.J."/>
            <person name="Tyler B.M."/>
            <person name="Meinhardt L.W."/>
            <person name="Bailey B.A."/>
        </authorList>
    </citation>
    <scope>NUCLEOTIDE SEQUENCE [LARGE SCALE GENOMIC DNA]</scope>
    <source>
        <strain evidence="2">zdho120</strain>
    </source>
</reference>
<name>A0A225VDY1_9STRA</name>
<accession>A0A225VDY1</accession>
<protein>
    <submittedName>
        <fullName evidence="1">Uncharacterized protein</fullName>
    </submittedName>
</protein>
<dbReference type="InterPro" id="IPR052055">
    <property type="entry name" value="Hepadnavirus_pol/RT"/>
</dbReference>
<comment type="caution">
    <text evidence="1">The sequence shown here is derived from an EMBL/GenBank/DDBJ whole genome shotgun (WGS) entry which is preliminary data.</text>
</comment>
<dbReference type="PANTHER" id="PTHR33050">
    <property type="entry name" value="REVERSE TRANSCRIPTASE DOMAIN-CONTAINING PROTEIN"/>
    <property type="match status" value="1"/>
</dbReference>
<evidence type="ECO:0000313" key="1">
    <source>
        <dbReference type="EMBL" id="OWZ03017.1"/>
    </source>
</evidence>
<dbReference type="PANTHER" id="PTHR33050:SF7">
    <property type="entry name" value="RIBONUCLEASE H"/>
    <property type="match status" value="1"/>
</dbReference>
<keyword evidence="2" id="KW-1185">Reference proteome</keyword>
<organism evidence="1 2">
    <name type="scientific">Phytophthora megakarya</name>
    <dbReference type="NCBI Taxonomy" id="4795"/>
    <lineage>
        <taxon>Eukaryota</taxon>
        <taxon>Sar</taxon>
        <taxon>Stramenopiles</taxon>
        <taxon>Oomycota</taxon>
        <taxon>Peronosporomycetes</taxon>
        <taxon>Peronosporales</taxon>
        <taxon>Peronosporaceae</taxon>
        <taxon>Phytophthora</taxon>
    </lineage>
</organism>
<gene>
    <name evidence="1" type="ORF">PHMEG_00025324</name>
</gene>